<evidence type="ECO:0000313" key="14">
    <source>
        <dbReference type="EMBL" id="CAH2321017.1"/>
    </source>
</evidence>
<evidence type="ECO:0000256" key="2">
    <source>
        <dbReference type="ARBA" id="ARBA00004123"/>
    </source>
</evidence>
<dbReference type="SUPFAM" id="SSF57667">
    <property type="entry name" value="beta-beta-alpha zinc fingers"/>
    <property type="match status" value="6"/>
</dbReference>
<dbReference type="GO" id="GO:0008270">
    <property type="term" value="F:zinc ion binding"/>
    <property type="evidence" value="ECO:0007669"/>
    <property type="project" value="UniProtKB-KW"/>
</dbReference>
<feature type="domain" description="C2H2-type" evidence="13">
    <location>
        <begin position="419"/>
        <end position="446"/>
    </location>
</feature>
<feature type="compositionally biased region" description="Polar residues" evidence="12">
    <location>
        <begin position="147"/>
        <end position="191"/>
    </location>
</feature>
<reference evidence="14" key="1">
    <citation type="submission" date="2022-03" db="EMBL/GenBank/DDBJ databases">
        <authorList>
            <person name="Alioto T."/>
            <person name="Alioto T."/>
            <person name="Gomez Garrido J."/>
        </authorList>
    </citation>
    <scope>NUCLEOTIDE SEQUENCE</scope>
</reference>
<dbReference type="InterPro" id="IPR036051">
    <property type="entry name" value="KRAB_dom_sf"/>
</dbReference>
<proteinExistence type="predicted"/>
<feature type="domain" description="C2H2-type" evidence="13">
    <location>
        <begin position="587"/>
        <end position="610"/>
    </location>
</feature>
<dbReference type="FunFam" id="3.30.160.60:FF:000575">
    <property type="entry name" value="Zinc finger protein OZF"/>
    <property type="match status" value="1"/>
</dbReference>
<comment type="function">
    <text evidence="1">May be involved in transcriptional regulation.</text>
</comment>
<dbReference type="PANTHER" id="PTHR16515:SF61">
    <property type="entry name" value="NOVEL ZINC FINGER PROTEIN"/>
    <property type="match status" value="1"/>
</dbReference>
<dbReference type="GO" id="GO:0003677">
    <property type="term" value="F:DNA binding"/>
    <property type="evidence" value="ECO:0007669"/>
    <property type="project" value="UniProtKB-KW"/>
</dbReference>
<feature type="domain" description="C2H2-type" evidence="13">
    <location>
        <begin position="475"/>
        <end position="502"/>
    </location>
</feature>
<feature type="domain" description="C2H2-type" evidence="13">
    <location>
        <begin position="447"/>
        <end position="474"/>
    </location>
</feature>
<dbReference type="FunFam" id="3.30.160.60:FF:000912">
    <property type="entry name" value="Zinc finger protein 660"/>
    <property type="match status" value="1"/>
</dbReference>
<dbReference type="InterPro" id="IPR050331">
    <property type="entry name" value="Zinc_finger"/>
</dbReference>
<feature type="domain" description="C2H2-type" evidence="13">
    <location>
        <begin position="559"/>
        <end position="586"/>
    </location>
</feature>
<keyword evidence="5 11" id="KW-0863">Zinc-finger</keyword>
<dbReference type="AlphaFoldDB" id="A0AAD1T7L8"/>
<evidence type="ECO:0000259" key="13">
    <source>
        <dbReference type="PROSITE" id="PS50157"/>
    </source>
</evidence>
<feature type="domain" description="C2H2-type" evidence="13">
    <location>
        <begin position="363"/>
        <end position="390"/>
    </location>
</feature>
<dbReference type="InterPro" id="IPR001909">
    <property type="entry name" value="KRAB"/>
</dbReference>
<sequence length="622" mass="70275">MKKNRNQVAAKILDLTMEIICLLTGEDHIIVKSSDGKDLHSFNTQGPSMLPLTCSKMCGRLNDKKILELTNKIILLLTGEVPIRCEDVAVYFSMEEWEYLEGHSDRCKDITIENRQPHESLEKCEFGGLQTVSKPDDETPNGGKSPKFNTAGKSQSTSVMYVLQNSQPCGKGNPTGNNMYISTDHPQTDYPSHSKEESGSCEEEYLTDIYTPIDYPNNHIKEEPDSHEEGNLPLTITPRISLIRSSKPDKCINDESDKSPKRKSNTDPIFDCTYCPQSFNNNTELVKLQSVDKENKMAASDTGKQQFSGSECGNKCITKANIINPKKSHTGEKPFQCIECGKMFTRRTHLASHVMIHTGEKPFKCTDCGKCFILKATLTRHQMIHIGEKPFKCTDCGKCFILKATLTRHQMIHVGEKPFKCAECGKCFTHKYDLIRHNKIHTGEKPFNCTECGKCFTQASNLASHVMIHTAEKTFKCSECGKRFNLKSTLNKHQMIHTSEKPFKCSECGKCFILKSTLTRHQMIHKGDKPFKCIDCGKCFSQSSRLKSHKKIHTGEKTFKCPECGKHFTQKYDLMRHHKIHTREKPFTCTDCGKCFTQAANLALHLRKKHFVLPSGVSITSS</sequence>
<evidence type="ECO:0000256" key="5">
    <source>
        <dbReference type="ARBA" id="ARBA00022771"/>
    </source>
</evidence>
<keyword evidence="9" id="KW-0804">Transcription</keyword>
<keyword evidence="10" id="KW-0539">Nucleus</keyword>
<dbReference type="FunFam" id="3.30.160.60:FF:001270">
    <property type="entry name" value="zinc finger protein 583 isoform X1"/>
    <property type="match status" value="1"/>
</dbReference>
<evidence type="ECO:0000256" key="9">
    <source>
        <dbReference type="ARBA" id="ARBA00023163"/>
    </source>
</evidence>
<keyword evidence="3" id="KW-0479">Metal-binding</keyword>
<dbReference type="Gene3D" id="3.30.160.60">
    <property type="entry name" value="Classic Zinc Finger"/>
    <property type="match status" value="11"/>
</dbReference>
<dbReference type="PANTHER" id="PTHR16515">
    <property type="entry name" value="PR DOMAIN ZINC FINGER PROTEIN"/>
    <property type="match status" value="1"/>
</dbReference>
<feature type="domain" description="C2H2-type" evidence="13">
    <location>
        <begin position="531"/>
        <end position="558"/>
    </location>
</feature>
<gene>
    <name evidence="14" type="ORF">PECUL_23A051965</name>
</gene>
<dbReference type="FunFam" id="3.30.160.60:FF:002090">
    <property type="entry name" value="Zinc finger protein 473"/>
    <property type="match status" value="2"/>
</dbReference>
<dbReference type="PROSITE" id="PS50157">
    <property type="entry name" value="ZINC_FINGER_C2H2_2"/>
    <property type="match status" value="10"/>
</dbReference>
<protein>
    <submittedName>
        <fullName evidence="14">Oocyte zinc finger -like</fullName>
    </submittedName>
</protein>
<dbReference type="EMBL" id="OW240922">
    <property type="protein sequence ID" value="CAH2321017.1"/>
    <property type="molecule type" value="Genomic_DNA"/>
</dbReference>
<evidence type="ECO:0000256" key="4">
    <source>
        <dbReference type="ARBA" id="ARBA00022737"/>
    </source>
</evidence>
<name>A0AAD1T7L8_PELCU</name>
<dbReference type="PROSITE" id="PS00028">
    <property type="entry name" value="ZINC_FINGER_C2H2_1"/>
    <property type="match status" value="10"/>
</dbReference>
<evidence type="ECO:0000313" key="15">
    <source>
        <dbReference type="Proteomes" id="UP001295444"/>
    </source>
</evidence>
<evidence type="ECO:0000256" key="6">
    <source>
        <dbReference type="ARBA" id="ARBA00022833"/>
    </source>
</evidence>
<keyword evidence="15" id="KW-1185">Reference proteome</keyword>
<evidence type="ECO:0000256" key="1">
    <source>
        <dbReference type="ARBA" id="ARBA00003767"/>
    </source>
</evidence>
<evidence type="ECO:0000256" key="8">
    <source>
        <dbReference type="ARBA" id="ARBA00023125"/>
    </source>
</evidence>
<evidence type="ECO:0000256" key="7">
    <source>
        <dbReference type="ARBA" id="ARBA00023015"/>
    </source>
</evidence>
<dbReference type="FunFam" id="3.30.160.60:FF:000097">
    <property type="entry name" value="Zinc finger protein"/>
    <property type="match status" value="1"/>
</dbReference>
<dbReference type="SMART" id="SM00355">
    <property type="entry name" value="ZnF_C2H2"/>
    <property type="match status" value="10"/>
</dbReference>
<accession>A0AAD1T7L8</accession>
<feature type="domain" description="C2H2-type" evidence="13">
    <location>
        <begin position="391"/>
        <end position="418"/>
    </location>
</feature>
<dbReference type="CDD" id="cd07765">
    <property type="entry name" value="KRAB_A-box"/>
    <property type="match status" value="1"/>
</dbReference>
<dbReference type="GO" id="GO:0006355">
    <property type="term" value="P:regulation of DNA-templated transcription"/>
    <property type="evidence" value="ECO:0007669"/>
    <property type="project" value="InterPro"/>
</dbReference>
<dbReference type="Proteomes" id="UP001295444">
    <property type="component" value="Chromosome 11"/>
</dbReference>
<dbReference type="FunFam" id="3.30.160.60:FF:002343">
    <property type="entry name" value="Zinc finger protein 33A"/>
    <property type="match status" value="3"/>
</dbReference>
<dbReference type="InterPro" id="IPR036236">
    <property type="entry name" value="Znf_C2H2_sf"/>
</dbReference>
<keyword evidence="4" id="KW-0677">Repeat</keyword>
<feature type="region of interest" description="Disordered" evidence="12">
    <location>
        <begin position="128"/>
        <end position="199"/>
    </location>
</feature>
<keyword evidence="6" id="KW-0862">Zinc</keyword>
<evidence type="ECO:0000256" key="12">
    <source>
        <dbReference type="SAM" id="MobiDB-lite"/>
    </source>
</evidence>
<dbReference type="Pfam" id="PF01352">
    <property type="entry name" value="KRAB"/>
    <property type="match status" value="1"/>
</dbReference>
<dbReference type="GO" id="GO:0005634">
    <property type="term" value="C:nucleus"/>
    <property type="evidence" value="ECO:0007669"/>
    <property type="project" value="UniProtKB-SubCell"/>
</dbReference>
<dbReference type="InterPro" id="IPR013087">
    <property type="entry name" value="Znf_C2H2_type"/>
</dbReference>
<evidence type="ECO:0000256" key="3">
    <source>
        <dbReference type="ARBA" id="ARBA00022723"/>
    </source>
</evidence>
<feature type="domain" description="C2H2-type" evidence="13">
    <location>
        <begin position="335"/>
        <end position="362"/>
    </location>
</feature>
<organism evidence="14 15">
    <name type="scientific">Pelobates cultripes</name>
    <name type="common">Western spadefoot toad</name>
    <dbReference type="NCBI Taxonomy" id="61616"/>
    <lineage>
        <taxon>Eukaryota</taxon>
        <taxon>Metazoa</taxon>
        <taxon>Chordata</taxon>
        <taxon>Craniata</taxon>
        <taxon>Vertebrata</taxon>
        <taxon>Euteleostomi</taxon>
        <taxon>Amphibia</taxon>
        <taxon>Batrachia</taxon>
        <taxon>Anura</taxon>
        <taxon>Pelobatoidea</taxon>
        <taxon>Pelobatidae</taxon>
        <taxon>Pelobates</taxon>
    </lineage>
</organism>
<keyword evidence="8" id="KW-0238">DNA-binding</keyword>
<dbReference type="Pfam" id="PF00096">
    <property type="entry name" value="zf-C2H2"/>
    <property type="match status" value="10"/>
</dbReference>
<comment type="subcellular location">
    <subcellularLocation>
        <location evidence="2">Nucleus</location>
    </subcellularLocation>
</comment>
<feature type="domain" description="C2H2-type" evidence="13">
    <location>
        <begin position="503"/>
        <end position="530"/>
    </location>
</feature>
<dbReference type="FunFam" id="3.30.160.60:FF:000358">
    <property type="entry name" value="zinc finger protein 24"/>
    <property type="match status" value="1"/>
</dbReference>
<dbReference type="SUPFAM" id="SSF109640">
    <property type="entry name" value="KRAB domain (Kruppel-associated box)"/>
    <property type="match status" value="1"/>
</dbReference>
<evidence type="ECO:0000256" key="11">
    <source>
        <dbReference type="PROSITE-ProRule" id="PRU00042"/>
    </source>
</evidence>
<keyword evidence="7" id="KW-0805">Transcription regulation</keyword>
<evidence type="ECO:0000256" key="10">
    <source>
        <dbReference type="ARBA" id="ARBA00023242"/>
    </source>
</evidence>